<proteinExistence type="predicted"/>
<feature type="domain" description="EF-hand" evidence="3">
    <location>
        <begin position="123"/>
        <end position="158"/>
    </location>
</feature>
<dbReference type="PROSITE" id="PS50222">
    <property type="entry name" value="EF_HAND_2"/>
    <property type="match status" value="1"/>
</dbReference>
<dbReference type="InterPro" id="IPR059005">
    <property type="entry name" value="LETM1_C"/>
</dbReference>
<evidence type="ECO:0000259" key="3">
    <source>
        <dbReference type="PROSITE" id="PS50222"/>
    </source>
</evidence>
<feature type="coiled-coil region" evidence="2">
    <location>
        <begin position="65"/>
        <end position="92"/>
    </location>
</feature>
<accession>A0A8S3HUU7</accession>
<dbReference type="InterPro" id="IPR018247">
    <property type="entry name" value="EF_Hand_1_Ca_BS"/>
</dbReference>
<sequence>MILQSLSKTDDVKEYKEDVKAFETLAATKQLNHLSETRSAKALSKRIDKLVGDLDQIVTTLDKKQDSLQKAIKSEEDLLKDAELKTDQIQQRTSFITEKKEILVSTQELVNTIRELQKVSNKSTDIQVWDLINQFDHNKDGFIEVDEILKALEIIGNEKVKISKKHLKEIIDVVRKEHIVEEKEKKEELVAKVKQEMALKSTTDTKNI</sequence>
<evidence type="ECO:0000256" key="1">
    <source>
        <dbReference type="ARBA" id="ARBA00022837"/>
    </source>
</evidence>
<keyword evidence="2" id="KW-0175">Coiled coil</keyword>
<comment type="caution">
    <text evidence="4">The sequence shown here is derived from an EMBL/GenBank/DDBJ whole genome shotgun (WGS) entry which is preliminary data.</text>
</comment>
<dbReference type="InterPro" id="IPR002048">
    <property type="entry name" value="EF_hand_dom"/>
</dbReference>
<keyword evidence="1" id="KW-0106">Calcium</keyword>
<organism evidence="4 5">
    <name type="scientific">Rotaria magnacalcarata</name>
    <dbReference type="NCBI Taxonomy" id="392030"/>
    <lineage>
        <taxon>Eukaryota</taxon>
        <taxon>Metazoa</taxon>
        <taxon>Spiralia</taxon>
        <taxon>Gnathifera</taxon>
        <taxon>Rotifera</taxon>
        <taxon>Eurotatoria</taxon>
        <taxon>Bdelloidea</taxon>
        <taxon>Philodinida</taxon>
        <taxon>Philodinidae</taxon>
        <taxon>Rotaria</taxon>
    </lineage>
</organism>
<dbReference type="Proteomes" id="UP000676336">
    <property type="component" value="Unassembled WGS sequence"/>
</dbReference>
<reference evidence="4" key="1">
    <citation type="submission" date="2021-02" db="EMBL/GenBank/DDBJ databases">
        <authorList>
            <person name="Nowell W R."/>
        </authorList>
    </citation>
    <scope>NUCLEOTIDE SEQUENCE</scope>
</reference>
<dbReference type="AlphaFoldDB" id="A0A8S3HUU7"/>
<name>A0A8S3HUU7_9BILA</name>
<dbReference type="SUPFAM" id="SSF47473">
    <property type="entry name" value="EF-hand"/>
    <property type="match status" value="1"/>
</dbReference>
<dbReference type="Gene3D" id="1.10.238.10">
    <property type="entry name" value="EF-hand"/>
    <property type="match status" value="1"/>
</dbReference>
<protein>
    <recommendedName>
        <fullName evidence="3">EF-hand domain-containing protein</fullName>
    </recommendedName>
</protein>
<evidence type="ECO:0000313" key="5">
    <source>
        <dbReference type="Proteomes" id="UP000676336"/>
    </source>
</evidence>
<dbReference type="PROSITE" id="PS00018">
    <property type="entry name" value="EF_HAND_1"/>
    <property type="match status" value="1"/>
</dbReference>
<dbReference type="EMBL" id="CAJOBI010321035">
    <property type="protein sequence ID" value="CAF5185142.1"/>
    <property type="molecule type" value="Genomic_DNA"/>
</dbReference>
<dbReference type="Pfam" id="PF26561">
    <property type="entry name" value="LETM1_C"/>
    <property type="match status" value="1"/>
</dbReference>
<gene>
    <name evidence="4" type="ORF">SMN809_LOCUS70224</name>
</gene>
<dbReference type="GO" id="GO:0005509">
    <property type="term" value="F:calcium ion binding"/>
    <property type="evidence" value="ECO:0007669"/>
    <property type="project" value="InterPro"/>
</dbReference>
<evidence type="ECO:0000256" key="2">
    <source>
        <dbReference type="SAM" id="Coils"/>
    </source>
</evidence>
<evidence type="ECO:0000313" key="4">
    <source>
        <dbReference type="EMBL" id="CAF5185142.1"/>
    </source>
</evidence>
<dbReference type="InterPro" id="IPR011992">
    <property type="entry name" value="EF-hand-dom_pair"/>
</dbReference>